<accession>A0AAV4N938</accession>
<gene>
    <name evidence="1" type="ORF">CEXT_367841</name>
</gene>
<keyword evidence="2" id="KW-1185">Reference proteome</keyword>
<sequence>MKSLSDQFESHNITPIKVCICEVSILSFILQRCYKGVALYEQLTAWPYILLGLVLRAFWHKRHPAYLFKASLFPVLATNLPKSRKSTCHEFFLYLQVPSHSGFTPFILPSEKCVSNSRWAFRVHLHLLFDASFSIG</sequence>
<evidence type="ECO:0000313" key="2">
    <source>
        <dbReference type="Proteomes" id="UP001054945"/>
    </source>
</evidence>
<dbReference type="Proteomes" id="UP001054945">
    <property type="component" value="Unassembled WGS sequence"/>
</dbReference>
<evidence type="ECO:0000313" key="1">
    <source>
        <dbReference type="EMBL" id="GIX81031.1"/>
    </source>
</evidence>
<protein>
    <submittedName>
        <fullName evidence="1">Uncharacterized protein</fullName>
    </submittedName>
</protein>
<reference evidence="1 2" key="1">
    <citation type="submission" date="2021-06" db="EMBL/GenBank/DDBJ databases">
        <title>Caerostris extrusa draft genome.</title>
        <authorList>
            <person name="Kono N."/>
            <person name="Arakawa K."/>
        </authorList>
    </citation>
    <scope>NUCLEOTIDE SEQUENCE [LARGE SCALE GENOMIC DNA]</scope>
</reference>
<name>A0AAV4N938_CAEEX</name>
<comment type="caution">
    <text evidence="1">The sequence shown here is derived from an EMBL/GenBank/DDBJ whole genome shotgun (WGS) entry which is preliminary data.</text>
</comment>
<proteinExistence type="predicted"/>
<organism evidence="1 2">
    <name type="scientific">Caerostris extrusa</name>
    <name type="common">Bark spider</name>
    <name type="synonym">Caerostris bankana</name>
    <dbReference type="NCBI Taxonomy" id="172846"/>
    <lineage>
        <taxon>Eukaryota</taxon>
        <taxon>Metazoa</taxon>
        <taxon>Ecdysozoa</taxon>
        <taxon>Arthropoda</taxon>
        <taxon>Chelicerata</taxon>
        <taxon>Arachnida</taxon>
        <taxon>Araneae</taxon>
        <taxon>Araneomorphae</taxon>
        <taxon>Entelegynae</taxon>
        <taxon>Araneoidea</taxon>
        <taxon>Araneidae</taxon>
        <taxon>Caerostris</taxon>
    </lineage>
</organism>
<dbReference type="AlphaFoldDB" id="A0AAV4N938"/>
<dbReference type="EMBL" id="BPLR01020647">
    <property type="protein sequence ID" value="GIX81031.1"/>
    <property type="molecule type" value="Genomic_DNA"/>
</dbReference>